<dbReference type="GO" id="GO:0008168">
    <property type="term" value="F:methyltransferase activity"/>
    <property type="evidence" value="ECO:0007669"/>
    <property type="project" value="UniProtKB-KW"/>
</dbReference>
<keyword evidence="1" id="KW-0489">Methyltransferase</keyword>
<keyword evidence="2" id="KW-1185">Reference proteome</keyword>
<organism evidence="1 2">
    <name type="scientific">Ramlibacter pinisoli</name>
    <dbReference type="NCBI Taxonomy" id="2682844"/>
    <lineage>
        <taxon>Bacteria</taxon>
        <taxon>Pseudomonadati</taxon>
        <taxon>Pseudomonadota</taxon>
        <taxon>Betaproteobacteria</taxon>
        <taxon>Burkholderiales</taxon>
        <taxon>Comamonadaceae</taxon>
        <taxon>Ramlibacter</taxon>
    </lineage>
</organism>
<dbReference type="InterPro" id="IPR029063">
    <property type="entry name" value="SAM-dependent_MTases_sf"/>
</dbReference>
<proteinExistence type="predicted"/>
<evidence type="ECO:0000313" key="1">
    <source>
        <dbReference type="EMBL" id="MVQ32858.1"/>
    </source>
</evidence>
<dbReference type="AlphaFoldDB" id="A0A6N8J1E6"/>
<dbReference type="Proteomes" id="UP000469385">
    <property type="component" value="Unassembled WGS sequence"/>
</dbReference>
<comment type="caution">
    <text evidence="1">The sequence shown here is derived from an EMBL/GenBank/DDBJ whole genome shotgun (WGS) entry which is preliminary data.</text>
</comment>
<reference evidence="1 2" key="1">
    <citation type="submission" date="2019-12" db="EMBL/GenBank/DDBJ databases">
        <authorList>
            <person name="Huq M.A."/>
        </authorList>
    </citation>
    <scope>NUCLEOTIDE SEQUENCE [LARGE SCALE GENOMIC DNA]</scope>
    <source>
        <strain evidence="1 2">MAH-25</strain>
    </source>
</reference>
<dbReference type="Gene3D" id="3.40.50.150">
    <property type="entry name" value="Vaccinia Virus protein VP39"/>
    <property type="match status" value="1"/>
</dbReference>
<evidence type="ECO:0000313" key="2">
    <source>
        <dbReference type="Proteomes" id="UP000469385"/>
    </source>
</evidence>
<gene>
    <name evidence="1" type="ORF">GON04_25620</name>
</gene>
<dbReference type="GO" id="GO:0032259">
    <property type="term" value="P:methylation"/>
    <property type="evidence" value="ECO:0007669"/>
    <property type="project" value="UniProtKB-KW"/>
</dbReference>
<sequence>MAVSAPSSARLEFLATRLRVGEHGIWSAGEQAQVSYPADGHASCFAVEDGSFWFQHRNRCIEALVVAQPPADRGLLVDVGGGNGVVAKGLQDAGFEVALIEPAWTGALNARRRGLRQVACSTLQAAGFRPGTVPAAGLFDVLEHIEDDVAFLSDLRFVLTPAGRLYLTVPAYRGLWSEADVDAGHMRRYDLREVCDVLRRAGFRIDYASYFFRPLPLPVLLLRTLPYRLGLRRPADSGQVHSDHAARRGGLSSVAQWLLRTEIDHIGHGRSMRFGGSCIVAASVV</sequence>
<name>A0A6N8J1E6_9BURK</name>
<dbReference type="EMBL" id="WSEL01000011">
    <property type="protein sequence ID" value="MVQ32858.1"/>
    <property type="molecule type" value="Genomic_DNA"/>
</dbReference>
<protein>
    <submittedName>
        <fullName evidence="1">Methyltransferase domain-containing protein</fullName>
    </submittedName>
</protein>
<dbReference type="SUPFAM" id="SSF53335">
    <property type="entry name" value="S-adenosyl-L-methionine-dependent methyltransferases"/>
    <property type="match status" value="1"/>
</dbReference>
<keyword evidence="1" id="KW-0808">Transferase</keyword>
<accession>A0A6N8J1E6</accession>
<dbReference type="Pfam" id="PF13489">
    <property type="entry name" value="Methyltransf_23"/>
    <property type="match status" value="1"/>
</dbReference>